<dbReference type="EC" id="4.2.1.126" evidence="8 12"/>
<dbReference type="PANTHER" id="PTHR10088">
    <property type="entry name" value="GLUCOKINASE REGULATORY PROTEIN"/>
    <property type="match status" value="1"/>
</dbReference>
<organism evidence="14 15">
    <name type="scientific">Paenibacillus hemerocallicola</name>
    <dbReference type="NCBI Taxonomy" id="1172614"/>
    <lineage>
        <taxon>Bacteria</taxon>
        <taxon>Bacillati</taxon>
        <taxon>Bacillota</taxon>
        <taxon>Bacilli</taxon>
        <taxon>Bacillales</taxon>
        <taxon>Paenibacillaceae</taxon>
        <taxon>Paenibacillus</taxon>
    </lineage>
</organism>
<name>A0A5C4TC37_9BACL</name>
<comment type="pathway">
    <text evidence="6">Cell wall biogenesis.</text>
</comment>
<dbReference type="UniPathway" id="UPA00342"/>
<evidence type="ECO:0000256" key="3">
    <source>
        <dbReference type="ARBA" id="ARBA00023277"/>
    </source>
</evidence>
<protein>
    <recommendedName>
        <fullName evidence="9 12">N-acetylmuramic acid 6-phosphate etherase</fullName>
        <shortName evidence="12">MurNAc-6-P etherase</shortName>
        <ecNumber evidence="8 12">4.2.1.126</ecNumber>
    </recommendedName>
    <alternativeName>
        <fullName evidence="11 12">N-acetylmuramic acid 6-phosphate hydrolase</fullName>
    </alternativeName>
    <alternativeName>
        <fullName evidence="10 12">N-acetylmuramic acid 6-phosphate lyase</fullName>
    </alternativeName>
</protein>
<dbReference type="AlphaFoldDB" id="A0A5C4TC37"/>
<evidence type="ECO:0000256" key="5">
    <source>
        <dbReference type="ARBA" id="ARBA00060595"/>
    </source>
</evidence>
<dbReference type="Gene3D" id="1.10.8.1080">
    <property type="match status" value="1"/>
</dbReference>
<comment type="similarity">
    <text evidence="7 12">Belongs to the GCKR-like family. MurNAc-6-P etherase subfamily.</text>
</comment>
<keyword evidence="3 12" id="KW-0119">Carbohydrate metabolism</keyword>
<dbReference type="NCBIfam" id="NF003915">
    <property type="entry name" value="PRK05441.1"/>
    <property type="match status" value="1"/>
</dbReference>
<dbReference type="RefSeq" id="WP_139601752.1">
    <property type="nucleotide sequence ID" value="NZ_VDCQ01000009.1"/>
</dbReference>
<comment type="catalytic activity">
    <reaction evidence="4 12">
        <text>N-acetyl-D-muramate 6-phosphate + H2O = N-acetyl-D-glucosamine 6-phosphate + (R)-lactate</text>
        <dbReference type="Rhea" id="RHEA:26410"/>
        <dbReference type="ChEBI" id="CHEBI:15377"/>
        <dbReference type="ChEBI" id="CHEBI:16004"/>
        <dbReference type="ChEBI" id="CHEBI:57513"/>
        <dbReference type="ChEBI" id="CHEBI:58722"/>
        <dbReference type="EC" id="4.2.1.126"/>
    </reaction>
</comment>
<dbReference type="GO" id="GO:0097367">
    <property type="term" value="F:carbohydrate derivative binding"/>
    <property type="evidence" value="ECO:0007669"/>
    <property type="project" value="InterPro"/>
</dbReference>
<evidence type="ECO:0000256" key="11">
    <source>
        <dbReference type="ARBA" id="ARBA00084049"/>
    </source>
</evidence>
<comment type="pathway">
    <text evidence="5">Amino-sugar metabolism; 1,6-anhydro-N-acetylmuramate degradation.</text>
</comment>
<proteinExistence type="inferred from homology"/>
<evidence type="ECO:0000256" key="7">
    <source>
        <dbReference type="ARBA" id="ARBA00061234"/>
    </source>
</evidence>
<evidence type="ECO:0000256" key="8">
    <source>
        <dbReference type="ARBA" id="ARBA00067056"/>
    </source>
</evidence>
<keyword evidence="2 12" id="KW-0456">Lyase</keyword>
<dbReference type="NCBIfam" id="TIGR00274">
    <property type="entry name" value="N-acetylmuramic acid 6-phosphate etherase"/>
    <property type="match status" value="1"/>
</dbReference>
<dbReference type="NCBIfam" id="NF009222">
    <property type="entry name" value="PRK12570.1"/>
    <property type="match status" value="1"/>
</dbReference>
<sequence length="304" mass="32215">MSNLLNELTTEQLNERTKQIDRLETEEIVKLINREDRLIAEALSSLTPQIAAAADMIIRSFRNGGRLFYIGAGTSGRLGILDASECPPTYGTNPDMVQGIIAGGFRAVKDAVEGAEDSPELGAADMDEHGVGPNDTVVGIAASGRTPYVLGAMKRAKALGASVVALCNNHNTPMAAIADLSIEAVVGPEVILGSTRMKAGTAQKLVLNMLSTTAMIRIGKVYGNLMVDLQPTNEKLVYRAKRIIRMATQASEEAVGEAYRLADGHVKTAIVMILAGVDKEAAGKLLEQSGGFVREAIDPAARRG</sequence>
<evidence type="ECO:0000256" key="1">
    <source>
        <dbReference type="ARBA" id="ARBA00011738"/>
    </source>
</evidence>
<dbReference type="CDD" id="cd05007">
    <property type="entry name" value="SIS_Etherase"/>
    <property type="match status" value="1"/>
</dbReference>
<evidence type="ECO:0000256" key="4">
    <source>
        <dbReference type="ARBA" id="ARBA00051747"/>
    </source>
</evidence>
<dbReference type="InterPro" id="IPR046348">
    <property type="entry name" value="SIS_dom_sf"/>
</dbReference>
<keyword evidence="15" id="KW-1185">Reference proteome</keyword>
<evidence type="ECO:0000313" key="15">
    <source>
        <dbReference type="Proteomes" id="UP000307943"/>
    </source>
</evidence>
<feature type="active site" description="Proton donor" evidence="12">
    <location>
        <position position="85"/>
    </location>
</feature>
<comment type="pathway">
    <text evidence="12">Amino-sugar metabolism; N-acetylmuramate degradation.</text>
</comment>
<evidence type="ECO:0000256" key="12">
    <source>
        <dbReference type="HAMAP-Rule" id="MF_00068"/>
    </source>
</evidence>
<comment type="subunit">
    <text evidence="1 12">Homodimer.</text>
</comment>
<feature type="domain" description="SIS" evidence="13">
    <location>
        <begin position="57"/>
        <end position="220"/>
    </location>
</feature>
<accession>A0A5C4TC37</accession>
<dbReference type="PROSITE" id="PS51464">
    <property type="entry name" value="SIS"/>
    <property type="match status" value="1"/>
</dbReference>
<evidence type="ECO:0000313" key="14">
    <source>
        <dbReference type="EMBL" id="TNJ66633.1"/>
    </source>
</evidence>
<dbReference type="GO" id="GO:0016803">
    <property type="term" value="F:ether hydrolase activity"/>
    <property type="evidence" value="ECO:0007669"/>
    <property type="project" value="TreeGrafter"/>
</dbReference>
<evidence type="ECO:0000259" key="13">
    <source>
        <dbReference type="PROSITE" id="PS51464"/>
    </source>
</evidence>
<dbReference type="EMBL" id="VDCQ01000009">
    <property type="protein sequence ID" value="TNJ66633.1"/>
    <property type="molecule type" value="Genomic_DNA"/>
</dbReference>
<dbReference type="SUPFAM" id="SSF53697">
    <property type="entry name" value="SIS domain"/>
    <property type="match status" value="1"/>
</dbReference>
<evidence type="ECO:0000256" key="6">
    <source>
        <dbReference type="ARBA" id="ARBA00060672"/>
    </source>
</evidence>
<dbReference type="Gene3D" id="3.40.50.10490">
    <property type="entry name" value="Glucose-6-phosphate isomerase like protein, domain 1"/>
    <property type="match status" value="1"/>
</dbReference>
<dbReference type="GO" id="GO:0046348">
    <property type="term" value="P:amino sugar catabolic process"/>
    <property type="evidence" value="ECO:0007669"/>
    <property type="project" value="InterPro"/>
</dbReference>
<dbReference type="InterPro" id="IPR001347">
    <property type="entry name" value="SIS_dom"/>
</dbReference>
<feature type="active site" evidence="12">
    <location>
        <position position="116"/>
    </location>
</feature>
<dbReference type="GO" id="GO:0009254">
    <property type="term" value="P:peptidoglycan turnover"/>
    <property type="evidence" value="ECO:0007669"/>
    <property type="project" value="TreeGrafter"/>
</dbReference>
<evidence type="ECO:0000256" key="9">
    <source>
        <dbReference type="ARBA" id="ARBA00070061"/>
    </source>
</evidence>
<dbReference type="Proteomes" id="UP000307943">
    <property type="component" value="Unassembled WGS sequence"/>
</dbReference>
<dbReference type="PANTHER" id="PTHR10088:SF4">
    <property type="entry name" value="GLUCOKINASE REGULATORY PROTEIN"/>
    <property type="match status" value="1"/>
</dbReference>
<dbReference type="InterPro" id="IPR005488">
    <property type="entry name" value="Etherase_MurQ"/>
</dbReference>
<dbReference type="OrthoDB" id="9813395at2"/>
<dbReference type="GO" id="GO:0016835">
    <property type="term" value="F:carbon-oxygen lyase activity"/>
    <property type="evidence" value="ECO:0007669"/>
    <property type="project" value="UniProtKB-UniRule"/>
</dbReference>
<comment type="function">
    <text evidence="12">Specifically catalyzes the cleavage of the D-lactyl ether substituent of MurNAc 6-phosphate, producing GlcNAc 6-phosphate and D-lactate.</text>
</comment>
<dbReference type="FunFam" id="1.10.8.1080:FF:000001">
    <property type="entry name" value="N-acetylmuramic acid 6-phosphate etherase"/>
    <property type="match status" value="1"/>
</dbReference>
<dbReference type="FunFam" id="3.40.50.10490:FF:000014">
    <property type="entry name" value="N-acetylmuramic acid 6-phosphate etherase"/>
    <property type="match status" value="1"/>
</dbReference>
<dbReference type="InterPro" id="IPR040190">
    <property type="entry name" value="MURQ/GCKR"/>
</dbReference>
<gene>
    <name evidence="12 14" type="primary">murQ</name>
    <name evidence="14" type="ORF">FE784_08680</name>
</gene>
<evidence type="ECO:0000256" key="2">
    <source>
        <dbReference type="ARBA" id="ARBA00023239"/>
    </source>
</evidence>
<dbReference type="Pfam" id="PF22645">
    <property type="entry name" value="GKRP_SIS_N"/>
    <property type="match status" value="1"/>
</dbReference>
<comment type="miscellaneous">
    <text evidence="12">A lyase-type mechanism (elimination/hydration) is suggested for the cleavage of the lactyl ether bond of MurNAc 6-phosphate, with the formation of an alpha,beta-unsaturated aldehyde intermediate with (E)-stereochemistry, followed by the syn addition of water to give product.</text>
</comment>
<dbReference type="HAMAP" id="MF_00068">
    <property type="entry name" value="MurQ"/>
    <property type="match status" value="1"/>
</dbReference>
<comment type="caution">
    <text evidence="14">The sequence shown here is derived from an EMBL/GenBank/DDBJ whole genome shotgun (WGS) entry which is preliminary data.</text>
</comment>
<dbReference type="GO" id="GO:0097173">
    <property type="term" value="P:N-acetylmuramic acid catabolic process"/>
    <property type="evidence" value="ECO:0007669"/>
    <property type="project" value="UniProtKB-UniPathway"/>
</dbReference>
<evidence type="ECO:0000256" key="10">
    <source>
        <dbReference type="ARBA" id="ARBA00077905"/>
    </source>
</evidence>
<reference evidence="14 15" key="1">
    <citation type="submission" date="2019-05" db="EMBL/GenBank/DDBJ databases">
        <title>We sequenced the genome of Paenibacillus hemerocallicola KCTC 33185 for further insight into its adaptation and study the phylogeny of Paenibacillus.</title>
        <authorList>
            <person name="Narsing Rao M.P."/>
        </authorList>
    </citation>
    <scope>NUCLEOTIDE SEQUENCE [LARGE SCALE GENOMIC DNA]</scope>
    <source>
        <strain evidence="14 15">KCTC 33185</strain>
    </source>
</reference>